<dbReference type="AlphaFoldDB" id="F0SLY7"/>
<keyword evidence="1 6" id="KW-0645">Protease</keyword>
<keyword evidence="4 6" id="KW-0862">Zinc</keyword>
<dbReference type="PANTHER" id="PTHR34217">
    <property type="entry name" value="METAL-DEPENDENT CARBOXYPEPTIDASE"/>
    <property type="match status" value="1"/>
</dbReference>
<feature type="domain" description="Oligopeptidase F N-terminal" evidence="8">
    <location>
        <begin position="113"/>
        <end position="177"/>
    </location>
</feature>
<organism evidence="9 10">
    <name type="scientific">Rubinisphaera brasiliensis (strain ATCC 49424 / DSM 5305 / JCM 21570 / IAM 15109 / NBRC 103401 / IFAM 1448)</name>
    <name type="common">Planctomyces brasiliensis</name>
    <dbReference type="NCBI Taxonomy" id="756272"/>
    <lineage>
        <taxon>Bacteria</taxon>
        <taxon>Pseudomonadati</taxon>
        <taxon>Planctomycetota</taxon>
        <taxon>Planctomycetia</taxon>
        <taxon>Planctomycetales</taxon>
        <taxon>Planctomycetaceae</taxon>
        <taxon>Rubinisphaera</taxon>
    </lineage>
</organism>
<dbReference type="eggNOG" id="COG1164">
    <property type="taxonomic scope" value="Bacteria"/>
</dbReference>
<dbReference type="KEGG" id="pbs:Plabr_2310"/>
<protein>
    <submittedName>
        <fullName evidence="9">Peptidase M3A and M3B thimet/oligopeptidase F</fullName>
    </submittedName>
</protein>
<evidence type="ECO:0000256" key="3">
    <source>
        <dbReference type="ARBA" id="ARBA00022801"/>
    </source>
</evidence>
<accession>F0SLY7</accession>
<dbReference type="InterPro" id="IPR034006">
    <property type="entry name" value="M3B_PepF_2"/>
</dbReference>
<dbReference type="GO" id="GO:0004181">
    <property type="term" value="F:metallocarboxypeptidase activity"/>
    <property type="evidence" value="ECO:0007669"/>
    <property type="project" value="InterPro"/>
</dbReference>
<dbReference type="EMBL" id="CP002546">
    <property type="protein sequence ID" value="ADY59912.1"/>
    <property type="molecule type" value="Genomic_DNA"/>
</dbReference>
<dbReference type="PANTHER" id="PTHR34217:SF1">
    <property type="entry name" value="CARBOXYPEPTIDASE 1"/>
    <property type="match status" value="1"/>
</dbReference>
<evidence type="ECO:0000259" key="7">
    <source>
        <dbReference type="Pfam" id="PF01432"/>
    </source>
</evidence>
<dbReference type="GO" id="GO:0046872">
    <property type="term" value="F:metal ion binding"/>
    <property type="evidence" value="ECO:0007669"/>
    <property type="project" value="UniProtKB-UniRule"/>
</dbReference>
<proteinExistence type="inferred from homology"/>
<dbReference type="Pfam" id="PF08439">
    <property type="entry name" value="Peptidase_M3_N"/>
    <property type="match status" value="1"/>
</dbReference>
<feature type="domain" description="Peptidase M3A/M3B catalytic" evidence="7">
    <location>
        <begin position="200"/>
        <end position="578"/>
    </location>
</feature>
<evidence type="ECO:0000256" key="2">
    <source>
        <dbReference type="ARBA" id="ARBA00022723"/>
    </source>
</evidence>
<dbReference type="STRING" id="756272.Plabr_2310"/>
<reference evidence="10" key="1">
    <citation type="submission" date="2011-02" db="EMBL/GenBank/DDBJ databases">
        <title>The complete genome of Planctomyces brasiliensis DSM 5305.</title>
        <authorList>
            <person name="Lucas S."/>
            <person name="Copeland A."/>
            <person name="Lapidus A."/>
            <person name="Bruce D."/>
            <person name="Goodwin L."/>
            <person name="Pitluck S."/>
            <person name="Kyrpides N."/>
            <person name="Mavromatis K."/>
            <person name="Pagani I."/>
            <person name="Ivanova N."/>
            <person name="Ovchinnikova G."/>
            <person name="Lu M."/>
            <person name="Detter J.C."/>
            <person name="Han C."/>
            <person name="Land M."/>
            <person name="Hauser L."/>
            <person name="Markowitz V."/>
            <person name="Cheng J.-F."/>
            <person name="Hugenholtz P."/>
            <person name="Woyke T."/>
            <person name="Wu D."/>
            <person name="Tindall B."/>
            <person name="Pomrenke H.G."/>
            <person name="Brambilla E."/>
            <person name="Klenk H.-P."/>
            <person name="Eisen J.A."/>
        </authorList>
    </citation>
    <scope>NUCLEOTIDE SEQUENCE [LARGE SCALE GENOMIC DNA]</scope>
    <source>
        <strain evidence="10">ATCC 49424 / DSM 5305 / JCM 21570 / NBRC 103401 / IFAM 1448</strain>
    </source>
</reference>
<dbReference type="SUPFAM" id="SSF55486">
    <property type="entry name" value="Metalloproteases ('zincins'), catalytic domain"/>
    <property type="match status" value="1"/>
</dbReference>
<dbReference type="GO" id="GO:0004222">
    <property type="term" value="F:metalloendopeptidase activity"/>
    <property type="evidence" value="ECO:0007669"/>
    <property type="project" value="InterPro"/>
</dbReference>
<evidence type="ECO:0000256" key="4">
    <source>
        <dbReference type="ARBA" id="ARBA00022833"/>
    </source>
</evidence>
<evidence type="ECO:0000313" key="9">
    <source>
        <dbReference type="EMBL" id="ADY59912.1"/>
    </source>
</evidence>
<evidence type="ECO:0000313" key="10">
    <source>
        <dbReference type="Proteomes" id="UP000006860"/>
    </source>
</evidence>
<keyword evidence="3 6" id="KW-0378">Hydrolase</keyword>
<evidence type="ECO:0000256" key="6">
    <source>
        <dbReference type="RuleBase" id="RU003435"/>
    </source>
</evidence>
<dbReference type="InterPro" id="IPR013647">
    <property type="entry name" value="OligopepF_N_dom"/>
</dbReference>
<dbReference type="Pfam" id="PF01432">
    <property type="entry name" value="Peptidase_M3"/>
    <property type="match status" value="1"/>
</dbReference>
<gene>
    <name evidence="9" type="ordered locus">Plabr_2310</name>
</gene>
<dbReference type="GO" id="GO:0006508">
    <property type="term" value="P:proteolysis"/>
    <property type="evidence" value="ECO:0007669"/>
    <property type="project" value="UniProtKB-KW"/>
</dbReference>
<dbReference type="OrthoDB" id="9762795at2"/>
<keyword evidence="2 6" id="KW-0479">Metal-binding</keyword>
<evidence type="ECO:0000256" key="1">
    <source>
        <dbReference type="ARBA" id="ARBA00022670"/>
    </source>
</evidence>
<dbReference type="InterPro" id="IPR001333">
    <property type="entry name" value="Peptidase_M32_Taq"/>
</dbReference>
<evidence type="ECO:0000259" key="8">
    <source>
        <dbReference type="Pfam" id="PF08439"/>
    </source>
</evidence>
<dbReference type="Gene3D" id="1.10.1370.20">
    <property type="entry name" value="Oligoendopeptidase f, C-terminal domain"/>
    <property type="match status" value="1"/>
</dbReference>
<dbReference type="CDD" id="cd09607">
    <property type="entry name" value="M3B_PepF"/>
    <property type="match status" value="1"/>
</dbReference>
<dbReference type="Proteomes" id="UP000006860">
    <property type="component" value="Chromosome"/>
</dbReference>
<dbReference type="InterPro" id="IPR042088">
    <property type="entry name" value="OligoPept_F_C"/>
</dbReference>
<comment type="cofactor">
    <cofactor evidence="6">
        <name>Zn(2+)</name>
        <dbReference type="ChEBI" id="CHEBI:29105"/>
    </cofactor>
    <text evidence="6">Binds 1 zinc ion.</text>
</comment>
<comment type="similarity">
    <text evidence="6">Belongs to the peptidase M3 family.</text>
</comment>
<dbReference type="HOGENOM" id="CLU_021290_3_1_0"/>
<keyword evidence="5 6" id="KW-0482">Metalloprotease</keyword>
<dbReference type="InterPro" id="IPR001567">
    <property type="entry name" value="Pept_M3A_M3B_dom"/>
</dbReference>
<keyword evidence="10" id="KW-1185">Reference proteome</keyword>
<evidence type="ECO:0000256" key="5">
    <source>
        <dbReference type="ARBA" id="ARBA00023049"/>
    </source>
</evidence>
<dbReference type="RefSeq" id="WP_013628636.1">
    <property type="nucleotide sequence ID" value="NC_015174.1"/>
</dbReference>
<name>F0SLY7_RUBBR</name>
<sequence>MAYPLQWTLAELGPKPGTSGFPEALEHVRNTFLTFREQAQLALEKPAEVDSAQLRLLIDLFSAGRAEWTQLQALAECYVAADSAADANRQAVGAVGAVQPDLEKSEHLLDQLLTQIPADSLAKWLSESPLLEVAEFVRVRLDEARIQLPDMLANFAADMNVDGLHAWGRLYDDLSSAVRIPVMEKGEVVEKSPGQVSFDSPERTERQNRFFAAGRAWQSIAEPCASALNHIVGSRLTIDRYAGQRHYLTVPMQQNRVTVKAVEAMWSAISEFKDVVASYLKAKQQLLGLDELRWYDLQAPLTQQGAKIEYEAGCQTILEAFSDFHPPMSEFAERAFREGWIEAEDRPGKRQGGFCTDFPRSAQTRIFMTYHNTEDSLSTLAHELGHAYHSWQLKDRPHVAQRYPMTLAEMASTFAETVLAERRLSQTTDPQRQLERLDLMLNDAVAFLMNIHCRWLFDNELHTRRAEGELPAEELSAMMVQAQKTAYHHTLADDGYNPTFWISKLHFYISDEPFYNFPYTFGYLLSQRLYLEAAQDMQSFPVRYDAFLEKTADASAVFAARESFGFDLESEAFWTEAMQPIRERAEKFTQLAGEARG</sequence>